<keyword evidence="3" id="KW-0804">Transcription</keyword>
<dbReference type="Proteomes" id="UP000093925">
    <property type="component" value="Unassembled WGS sequence"/>
</dbReference>
<dbReference type="EMBL" id="LZLM01000091">
    <property type="protein sequence ID" value="OBJ83556.1"/>
    <property type="molecule type" value="Genomic_DNA"/>
</dbReference>
<dbReference type="InterPro" id="IPR000524">
    <property type="entry name" value="Tscrpt_reg_HTH_GntR"/>
</dbReference>
<reference evidence="5 6" key="1">
    <citation type="submission" date="2016-06" db="EMBL/GenBank/DDBJ databases">
        <authorList>
            <person name="Kjaerup R.B."/>
            <person name="Dalgaard T.S."/>
            <person name="Juul-Madsen H.R."/>
        </authorList>
    </citation>
    <scope>NUCLEOTIDE SEQUENCE [LARGE SCALE GENOMIC DNA]</scope>
    <source>
        <strain evidence="5 6">1276495.2</strain>
    </source>
</reference>
<protein>
    <submittedName>
        <fullName evidence="5">Transcriptional regulator</fullName>
    </submittedName>
</protein>
<dbReference type="CDD" id="cd07377">
    <property type="entry name" value="WHTH_GntR"/>
    <property type="match status" value="1"/>
</dbReference>
<dbReference type="Gene3D" id="3.40.50.300">
    <property type="entry name" value="P-loop containing nucleotide triphosphate hydrolases"/>
    <property type="match status" value="1"/>
</dbReference>
<dbReference type="PRINTS" id="PR00035">
    <property type="entry name" value="HTHGNTR"/>
</dbReference>
<dbReference type="InterPro" id="IPR036390">
    <property type="entry name" value="WH_DNA-bd_sf"/>
</dbReference>
<keyword evidence="1" id="KW-0805">Transcription regulation</keyword>
<dbReference type="Pfam" id="PF13671">
    <property type="entry name" value="AAA_33"/>
    <property type="match status" value="1"/>
</dbReference>
<name>A0A1A3KHU8_MYCAS</name>
<evidence type="ECO:0000256" key="3">
    <source>
        <dbReference type="ARBA" id="ARBA00023163"/>
    </source>
</evidence>
<dbReference type="Pfam" id="PF00392">
    <property type="entry name" value="GntR"/>
    <property type="match status" value="1"/>
</dbReference>
<dbReference type="GO" id="GO:0003700">
    <property type="term" value="F:DNA-binding transcription factor activity"/>
    <property type="evidence" value="ECO:0007669"/>
    <property type="project" value="InterPro"/>
</dbReference>
<dbReference type="InterPro" id="IPR027417">
    <property type="entry name" value="P-loop_NTPase"/>
</dbReference>
<evidence type="ECO:0000313" key="6">
    <source>
        <dbReference type="Proteomes" id="UP000093925"/>
    </source>
</evidence>
<dbReference type="AlphaFoldDB" id="A0A1A3KHU8"/>
<feature type="domain" description="HTH gntR-type" evidence="4">
    <location>
        <begin position="9"/>
        <end position="77"/>
    </location>
</feature>
<dbReference type="PANTHER" id="PTHR44846:SF1">
    <property type="entry name" value="MANNOSYL-D-GLYCERATE TRANSPORT_METABOLISM SYSTEM REPRESSOR MNGR-RELATED"/>
    <property type="match status" value="1"/>
</dbReference>
<dbReference type="PANTHER" id="PTHR44846">
    <property type="entry name" value="MANNOSYL-D-GLYCERATE TRANSPORT/METABOLISM SYSTEM REPRESSOR MNGR-RELATED"/>
    <property type="match status" value="1"/>
</dbReference>
<accession>A0A1A3KHU8</accession>
<dbReference type="InterPro" id="IPR036388">
    <property type="entry name" value="WH-like_DNA-bd_sf"/>
</dbReference>
<dbReference type="Gene3D" id="1.10.10.10">
    <property type="entry name" value="Winged helix-like DNA-binding domain superfamily/Winged helix DNA-binding domain"/>
    <property type="match status" value="1"/>
</dbReference>
<evidence type="ECO:0000259" key="4">
    <source>
        <dbReference type="PROSITE" id="PS50949"/>
    </source>
</evidence>
<dbReference type="GO" id="GO:0003677">
    <property type="term" value="F:DNA binding"/>
    <property type="evidence" value="ECO:0007669"/>
    <property type="project" value="UniProtKB-KW"/>
</dbReference>
<comment type="caution">
    <text evidence="5">The sequence shown here is derived from an EMBL/GenBank/DDBJ whole genome shotgun (WGS) entry which is preliminary data.</text>
</comment>
<dbReference type="PROSITE" id="PS50949">
    <property type="entry name" value="HTH_GNTR"/>
    <property type="match status" value="1"/>
</dbReference>
<dbReference type="SUPFAM" id="SSF46785">
    <property type="entry name" value="Winged helix' DNA-binding domain"/>
    <property type="match status" value="1"/>
</dbReference>
<evidence type="ECO:0000256" key="1">
    <source>
        <dbReference type="ARBA" id="ARBA00023015"/>
    </source>
</evidence>
<dbReference type="GO" id="GO:0045892">
    <property type="term" value="P:negative regulation of DNA-templated transcription"/>
    <property type="evidence" value="ECO:0007669"/>
    <property type="project" value="TreeGrafter"/>
</dbReference>
<dbReference type="SUPFAM" id="SSF52540">
    <property type="entry name" value="P-loop containing nucleoside triphosphate hydrolases"/>
    <property type="match status" value="1"/>
</dbReference>
<sequence>MTSPTAPRQAMHRQIAQALRNDIEAGILRDGERLPSTRELASQWNVSVFTITQAMDLLTAEGLVHSKDRSARVITAPYTAAAPKGLQLPTPQFVLVGGYAGSGKTEFGRVLARQTGWTILDKDTITRPLVQRWLEDLGASLDDRESPTYMNKIRPYEYEALNAAIEENIECGNSIISTAPYLHELTDLAWIDRTQARANDLNADLSIVWVTCGADTMNLYLRRRAAARDRWKLANWPTYLASVDTTFVPPVPHTLIQNDPDSQPLQVQARNFVKSIRAQAGQQQGT</sequence>
<dbReference type="SMART" id="SM00345">
    <property type="entry name" value="HTH_GNTR"/>
    <property type="match status" value="1"/>
</dbReference>
<proteinExistence type="predicted"/>
<evidence type="ECO:0000256" key="2">
    <source>
        <dbReference type="ARBA" id="ARBA00023125"/>
    </source>
</evidence>
<keyword evidence="2" id="KW-0238">DNA-binding</keyword>
<dbReference type="InterPro" id="IPR050679">
    <property type="entry name" value="Bact_HTH_transcr_reg"/>
</dbReference>
<evidence type="ECO:0000313" key="5">
    <source>
        <dbReference type="EMBL" id="OBJ83556.1"/>
    </source>
</evidence>
<gene>
    <name evidence="5" type="ORF">A5640_18405</name>
</gene>
<organism evidence="5 6">
    <name type="scientific">Mycobacterium asiaticum</name>
    <dbReference type="NCBI Taxonomy" id="1790"/>
    <lineage>
        <taxon>Bacteria</taxon>
        <taxon>Bacillati</taxon>
        <taxon>Actinomycetota</taxon>
        <taxon>Actinomycetes</taxon>
        <taxon>Mycobacteriales</taxon>
        <taxon>Mycobacteriaceae</taxon>
        <taxon>Mycobacterium</taxon>
    </lineage>
</organism>